<dbReference type="Proteomes" id="UP000198287">
    <property type="component" value="Unassembled WGS sequence"/>
</dbReference>
<dbReference type="EMBL" id="LNIX01000016">
    <property type="protein sequence ID" value="OXA46139.1"/>
    <property type="molecule type" value="Genomic_DNA"/>
</dbReference>
<evidence type="ECO:0000313" key="2">
    <source>
        <dbReference type="EMBL" id="OXA46139.1"/>
    </source>
</evidence>
<feature type="compositionally biased region" description="Acidic residues" evidence="1">
    <location>
        <begin position="372"/>
        <end position="385"/>
    </location>
</feature>
<feature type="region of interest" description="Disordered" evidence="1">
    <location>
        <begin position="1"/>
        <end position="31"/>
    </location>
</feature>
<gene>
    <name evidence="2" type="ORF">Fcan01_19188</name>
</gene>
<feature type="region of interest" description="Disordered" evidence="1">
    <location>
        <begin position="354"/>
        <end position="438"/>
    </location>
</feature>
<feature type="compositionally biased region" description="Acidic residues" evidence="1">
    <location>
        <begin position="394"/>
        <end position="420"/>
    </location>
</feature>
<reference evidence="2 3" key="1">
    <citation type="submission" date="2015-12" db="EMBL/GenBank/DDBJ databases">
        <title>The genome of Folsomia candida.</title>
        <authorList>
            <person name="Faddeeva A."/>
            <person name="Derks M.F."/>
            <person name="Anvar Y."/>
            <person name="Smit S."/>
            <person name="Van Straalen N."/>
            <person name="Roelofs D."/>
        </authorList>
    </citation>
    <scope>NUCLEOTIDE SEQUENCE [LARGE SCALE GENOMIC DNA]</scope>
    <source>
        <strain evidence="2 3">VU population</strain>
        <tissue evidence="2">Whole body</tissue>
    </source>
</reference>
<organism evidence="2 3">
    <name type="scientific">Folsomia candida</name>
    <name type="common">Springtail</name>
    <dbReference type="NCBI Taxonomy" id="158441"/>
    <lineage>
        <taxon>Eukaryota</taxon>
        <taxon>Metazoa</taxon>
        <taxon>Ecdysozoa</taxon>
        <taxon>Arthropoda</taxon>
        <taxon>Hexapoda</taxon>
        <taxon>Collembola</taxon>
        <taxon>Entomobryomorpha</taxon>
        <taxon>Isotomoidea</taxon>
        <taxon>Isotomidae</taxon>
        <taxon>Proisotominae</taxon>
        <taxon>Folsomia</taxon>
    </lineage>
</organism>
<dbReference type="AlphaFoldDB" id="A0A226DLS4"/>
<name>A0A226DLS4_FOLCA</name>
<sequence length="438" mass="50129">MSSASAPVKRDNGGEEKATKRMKKVPTKCQPTEFVNSQKRLWIQEESDVPLTTTSRSNNLDVLKLKVIMKEKEGGEGEEFEEDVEEGETKAGKLKVNHQMEEEEEEQVEVKKKKNFPIMQYNDDHHITPPAFEIAAAPLLGIKLPPTNNEVQMKYTLSAVRKQMFLVFRKPFAHINGIKLFYTEGFTTAFIPGIAQAAKFYLTKIASTKFSSEVDKFIFTPFNFSSYGIPHDRRVVDEAGVLLKDPPVLENVFVKIKQQQAKKTPSWNAVSVGSLSISICSMDKGTWYLGLHKRVGPTQDQCIWISVYEFQWLVSTLGGIYQEMYDHILEHQDDYEEDEFVALLKKQKAKKKNYADNVSIGESSGTGKETVEDFIDEEEEEEEEEGKEKKREDKDEDEEGDDPQVLEQGEEEEEESEEEQGNSPIPVTMKRKRSDRDW</sequence>
<feature type="compositionally biased region" description="Basic residues" evidence="1">
    <location>
        <begin position="429"/>
        <end position="438"/>
    </location>
</feature>
<feature type="compositionally biased region" description="Basic and acidic residues" evidence="1">
    <location>
        <begin position="8"/>
        <end position="19"/>
    </location>
</feature>
<comment type="caution">
    <text evidence="2">The sequence shown here is derived from an EMBL/GenBank/DDBJ whole genome shotgun (WGS) entry which is preliminary data.</text>
</comment>
<evidence type="ECO:0000313" key="3">
    <source>
        <dbReference type="Proteomes" id="UP000198287"/>
    </source>
</evidence>
<protein>
    <submittedName>
        <fullName evidence="2">Uncharacterized protein</fullName>
    </submittedName>
</protein>
<accession>A0A226DLS4</accession>
<keyword evidence="3" id="KW-1185">Reference proteome</keyword>
<evidence type="ECO:0000256" key="1">
    <source>
        <dbReference type="SAM" id="MobiDB-lite"/>
    </source>
</evidence>
<proteinExistence type="predicted"/>